<feature type="domain" description="HIT" evidence="2">
    <location>
        <begin position="157"/>
        <end position="265"/>
    </location>
</feature>
<protein>
    <submittedName>
        <fullName evidence="3">Diadenosine tetraphosphate (Ap4A) HIT family hydrolase</fullName>
    </submittedName>
</protein>
<proteinExistence type="predicted"/>
<reference evidence="3 4" key="1">
    <citation type="submission" date="2020-07" db="EMBL/GenBank/DDBJ databases">
        <title>Sequencing the genomes of 1000 actinobacteria strains.</title>
        <authorList>
            <person name="Klenk H.-P."/>
        </authorList>
    </citation>
    <scope>NUCLEOTIDE SEQUENCE [LARGE SCALE GENOMIC DNA]</scope>
    <source>
        <strain evidence="3 4">DSM 45117</strain>
    </source>
</reference>
<gene>
    <name evidence="3" type="ORF">FHR37_003885</name>
</gene>
<comment type="caution">
    <text evidence="3">The sequence shown here is derived from an EMBL/GenBank/DDBJ whole genome shotgun (WGS) entry which is preliminary data.</text>
</comment>
<feature type="short sequence motif" description="Histidine triad motif" evidence="1">
    <location>
        <begin position="250"/>
        <end position="254"/>
    </location>
</feature>
<dbReference type="PANTHER" id="PTHR46981:SF1">
    <property type="entry name" value="BIS(5'-ADENOSYL)-TRIPHOSPHATASE"/>
    <property type="match status" value="1"/>
</dbReference>
<dbReference type="EMBL" id="JACBZA010000001">
    <property type="protein sequence ID" value="NYH85034.1"/>
    <property type="molecule type" value="Genomic_DNA"/>
</dbReference>
<dbReference type="Proteomes" id="UP000533017">
    <property type="component" value="Unassembled WGS sequence"/>
</dbReference>
<evidence type="ECO:0000313" key="3">
    <source>
        <dbReference type="EMBL" id="NYH85034.1"/>
    </source>
</evidence>
<dbReference type="InterPro" id="IPR052677">
    <property type="entry name" value="Dinucleoside_ppp_hydrolase"/>
</dbReference>
<dbReference type="Pfam" id="PF01230">
    <property type="entry name" value="HIT"/>
    <property type="match status" value="1"/>
</dbReference>
<dbReference type="GO" id="GO:0016787">
    <property type="term" value="F:hydrolase activity"/>
    <property type="evidence" value="ECO:0007669"/>
    <property type="project" value="UniProtKB-KW"/>
</dbReference>
<dbReference type="PANTHER" id="PTHR46981">
    <property type="entry name" value="BIS(5'-ADENOSYL)-TRIPHOSPHATASE"/>
    <property type="match status" value="1"/>
</dbReference>
<organism evidence="3 4">
    <name type="scientific">Actinopolymorpha cephalotaxi</name>
    <dbReference type="NCBI Taxonomy" id="504797"/>
    <lineage>
        <taxon>Bacteria</taxon>
        <taxon>Bacillati</taxon>
        <taxon>Actinomycetota</taxon>
        <taxon>Actinomycetes</taxon>
        <taxon>Propionibacteriales</taxon>
        <taxon>Actinopolymorphaceae</taxon>
        <taxon>Actinopolymorpha</taxon>
    </lineage>
</organism>
<evidence type="ECO:0000313" key="4">
    <source>
        <dbReference type="Proteomes" id="UP000533017"/>
    </source>
</evidence>
<evidence type="ECO:0000256" key="1">
    <source>
        <dbReference type="PROSITE-ProRule" id="PRU00464"/>
    </source>
</evidence>
<dbReference type="PROSITE" id="PS51084">
    <property type="entry name" value="HIT_2"/>
    <property type="match status" value="1"/>
</dbReference>
<dbReference type="Gene3D" id="3.30.428.10">
    <property type="entry name" value="HIT-like"/>
    <property type="match status" value="1"/>
</dbReference>
<dbReference type="SUPFAM" id="SSF54197">
    <property type="entry name" value="HIT-like"/>
    <property type="match status" value="1"/>
</dbReference>
<evidence type="ECO:0000259" key="2">
    <source>
        <dbReference type="PROSITE" id="PS51084"/>
    </source>
</evidence>
<sequence length="288" mass="31275">MSMVTDHAVLAESAYWQILRPGHALTDGHVALRLNVGAAIDDPQVAADLLHTYRTTCAGLRAVLGCDGFGVSFAWSWVPAGDGIGEPRAEWGQPAIHVFGRTPNERVKPVRVMAQPVHARPAAMRPSERTRLDRRLAGAFAAHADGAPRPDSDPNPAGCDGCGPEVARDQELWRADGVRVIRPRAPLTEANVLVLPMRHVVSPASLRPAEVVSYAERLREVRAHFGDRFGATGLSCFLNDGARAGQETPHVHVHVFGRSADEPRNPFEVLARRIGVVRESRPGSYRLS</sequence>
<accession>A0ABX2SAD1</accession>
<dbReference type="InterPro" id="IPR011146">
    <property type="entry name" value="HIT-like"/>
</dbReference>
<keyword evidence="3" id="KW-0378">Hydrolase</keyword>
<name>A0ABX2SAD1_9ACTN</name>
<keyword evidence="4" id="KW-1185">Reference proteome</keyword>
<dbReference type="InterPro" id="IPR036265">
    <property type="entry name" value="HIT-like_sf"/>
</dbReference>